<evidence type="ECO:0000313" key="3">
    <source>
        <dbReference type="Proteomes" id="UP001145742"/>
    </source>
</evidence>
<evidence type="ECO:0000259" key="1">
    <source>
        <dbReference type="Pfam" id="PF07915"/>
    </source>
</evidence>
<dbReference type="Pfam" id="PF07915">
    <property type="entry name" value="PRKCSH"/>
    <property type="match status" value="1"/>
</dbReference>
<reference evidence="2" key="1">
    <citation type="submission" date="2019-10" db="EMBL/GenBank/DDBJ databases">
        <authorList>
            <person name="Soares A.E.R."/>
            <person name="Aleixo A."/>
            <person name="Schneider P."/>
            <person name="Miyaki C.Y."/>
            <person name="Schneider M.P."/>
            <person name="Mello C."/>
            <person name="Vasconcelos A.T.R."/>
        </authorList>
    </citation>
    <scope>NUCLEOTIDE SEQUENCE</scope>
    <source>
        <tissue evidence="2">Muscle</tissue>
    </source>
</reference>
<keyword evidence="3" id="KW-1185">Reference proteome</keyword>
<dbReference type="Proteomes" id="UP001145742">
    <property type="component" value="Unassembled WGS sequence"/>
</dbReference>
<feature type="domain" description="Protein OS9-like" evidence="1">
    <location>
        <begin position="12"/>
        <end position="62"/>
    </location>
</feature>
<name>A0ABQ9DT70_9PASS</name>
<gene>
    <name evidence="2" type="ORF">WISP_19978</name>
</gene>
<comment type="caution">
    <text evidence="2">The sequence shown here is derived from an EMBL/GenBank/DDBJ whole genome shotgun (WGS) entry which is preliminary data.</text>
</comment>
<proteinExistence type="predicted"/>
<accession>A0ABQ9DT70</accession>
<dbReference type="InterPro" id="IPR039794">
    <property type="entry name" value="Gtb1-like"/>
</dbReference>
<dbReference type="PANTHER" id="PTHR12630:SF6">
    <property type="entry name" value="N-ACETYLGLUCOSAMINE-1-PHOSPHOTRANSFERASE SUBUNIT GAMMA"/>
    <property type="match status" value="1"/>
</dbReference>
<dbReference type="EMBL" id="WHWB01032361">
    <property type="protein sequence ID" value="KAJ7426012.1"/>
    <property type="molecule type" value="Genomic_DNA"/>
</dbReference>
<dbReference type="PANTHER" id="PTHR12630">
    <property type="entry name" value="N-LINKED OLIGOSACCHARIDE PROCESSING"/>
    <property type="match status" value="1"/>
</dbReference>
<dbReference type="InterPro" id="IPR012913">
    <property type="entry name" value="OS9-like_dom"/>
</dbReference>
<protein>
    <recommendedName>
        <fullName evidence="1">Protein OS9-like domain-containing protein</fullName>
    </recommendedName>
</protein>
<evidence type="ECO:0000313" key="2">
    <source>
        <dbReference type="EMBL" id="KAJ7426012.1"/>
    </source>
</evidence>
<organism evidence="2 3">
    <name type="scientific">Willisornis vidua</name>
    <name type="common">Xingu scale-backed antbird</name>
    <dbReference type="NCBI Taxonomy" id="1566151"/>
    <lineage>
        <taxon>Eukaryota</taxon>
        <taxon>Metazoa</taxon>
        <taxon>Chordata</taxon>
        <taxon>Craniata</taxon>
        <taxon>Vertebrata</taxon>
        <taxon>Euteleostomi</taxon>
        <taxon>Archelosauria</taxon>
        <taxon>Archosauria</taxon>
        <taxon>Dinosauria</taxon>
        <taxon>Saurischia</taxon>
        <taxon>Theropoda</taxon>
        <taxon>Coelurosauria</taxon>
        <taxon>Aves</taxon>
        <taxon>Neognathae</taxon>
        <taxon>Neoaves</taxon>
        <taxon>Telluraves</taxon>
        <taxon>Australaves</taxon>
        <taxon>Passeriformes</taxon>
        <taxon>Thamnophilidae</taxon>
        <taxon>Willisornis</taxon>
    </lineage>
</organism>
<sequence>MKIVEEPNTFGYKYEFCPFHNVTQHEQTFRWNAYSGILGIWHEWEIDNNTFVGMWMREGDSCEAKSRQTKGYKKVLKEIFEEAGLLKATEEKEVEKQSKKISLEFETVEKCSKAKQPQVPQSLLRGLVLHSLHQPRCSSLDPLQPLNIFRELRDPELSTILKVWPHQRRVQGKDHCPGPAGHTILDPGQDPIGLLGHLGTMLAHVELPVNPNPQVLLPLAALQPLCAQPVLLQEVVVAKGQDPALGLVELYPTGISLSLQPIQVPLQSPPALQPVQVLLQSPPAFQQVDTPSQLGVVSQFADDGLNPLI</sequence>